<dbReference type="InterPro" id="IPR018957">
    <property type="entry name" value="Znf_C3HC4_RING-type"/>
</dbReference>
<feature type="region of interest" description="Disordered" evidence="7">
    <location>
        <begin position="913"/>
        <end position="977"/>
    </location>
</feature>
<sequence>MRRSGTADLNWGGSVCVLHILLFTGNQVGNSNGYQTATSDRDHAWVACKENSLTLRPSEDPVEITPGELEVVVLISAYATPDSLCLRLFRSPISGGPHKPAPWKITPEYSQGHSVLSPQPNAQKLPPPRKTPSRCDSSCLNLATLSLSSTPLLPLSLITDYTHYILVQIWPSKVALCRPPKMIDPFLLSYTINPVSAEELIPPFIIYIAYHTIPYHKFTTTASLTDSVSQLAPIISNTKISMAARISAPEFLPSRGNTIAISDKRDAARSSPTLQPQRSSTNSNGSPSQASPRPRRHQSNQRKGDKRKQTITAPVGGSTETTYYDLPTVNKRGEISLNHVLNFTFPERQRFSPSTVASRRRHQSGVTVYNKERFVNANFRFVMRDSGDYTVNVFDPDIFVEWKEVVQVVIPTLYEPTCPICLSPPSPAKATRCGHVFCYACVLHYLALGDRQWRKCPICYDAIYAKDLRSVKFDVVNDVKPGTISEGFGLRMVLMKRLANSIVALPRVQHGLWLKKQNVETAVLPTVFEGGCSRFAKLVASSVEFERRLLQGERDELMALHLAAYDIEERIYLDLARTQVEAALADLEVVSNGPDRKKGSKKGKAAVVASVRPPSSDDSFSTPTKPGFFAEPAFSNSNAVTFSPNFDSRTLPLEHVLRTVVSSETTPGLVTSDVASSASESMIFITPSDDALNNGGDPRAADGTHVYLHPLDIKVLMKQYGDYSAFPDYMEVGVLSVRESSMDEDLRRRYLSQIVSPSVLVQFSRELSQRERRLAAARLAESAEHCHYTSSESLIDEHLMPALRHVSPFDLEPHIPQGDKWGLPPGQISGSSVEMSTLPTLNPLTGSTPPGGGLSFARMATSNANTTWVMKAAPKQSIQNHQKSKPDLDDGDEFHHGDVEAWALDLESAVLDGRGSGSNSNNNNNTHNKKKKVKGITLGASKIRPSTHHKVASMPDKSDESGDTPDSRRPHPSPTGSVLYDRMLQLVGVQAHPTRKPTGASSPPDSAGAPPSRQRKRPNPSASHQPDTHLAPIGHDNPWYPLAGPPTTPAEQALLESHIRAEVAQLTQLAHTRAQKSKDLDILAHQNCADLELAYHECLSAGPLHERTSFCRKAKHGWSECVQLQKMYLVQMGYYTVPSGKEHAAERQSIADRADDAYLREMRDRIKKE</sequence>
<evidence type="ECO:0000256" key="4">
    <source>
        <dbReference type="ARBA" id="ARBA00022771"/>
    </source>
</evidence>
<comment type="subcellular location">
    <subcellularLocation>
        <location evidence="1">Cytoplasm</location>
    </subcellularLocation>
</comment>
<evidence type="ECO:0000313" key="11">
    <source>
        <dbReference type="Proteomes" id="UP000320475"/>
    </source>
</evidence>
<feature type="region of interest" description="Disordered" evidence="7">
    <location>
        <begin position="993"/>
        <end position="1048"/>
    </location>
</feature>
<organism evidence="10 11">
    <name type="scientific">Synchytrium endobioticum</name>
    <dbReference type="NCBI Taxonomy" id="286115"/>
    <lineage>
        <taxon>Eukaryota</taxon>
        <taxon>Fungi</taxon>
        <taxon>Fungi incertae sedis</taxon>
        <taxon>Chytridiomycota</taxon>
        <taxon>Chytridiomycota incertae sedis</taxon>
        <taxon>Chytridiomycetes</taxon>
        <taxon>Synchytriales</taxon>
        <taxon>Synchytriaceae</taxon>
        <taxon>Synchytrium</taxon>
    </lineage>
</organism>
<dbReference type="InterPro" id="IPR039739">
    <property type="entry name" value="MAG2/RNF10"/>
</dbReference>
<dbReference type="EMBL" id="QEAM01000365">
    <property type="protein sequence ID" value="TPX40724.1"/>
    <property type="molecule type" value="Genomic_DNA"/>
</dbReference>
<dbReference type="PANTHER" id="PTHR12983:SF9">
    <property type="entry name" value="E3 UBIQUITIN-PROTEIN LIGASE RNF10"/>
    <property type="match status" value="1"/>
</dbReference>
<evidence type="ECO:0000259" key="9">
    <source>
        <dbReference type="PROSITE" id="PS50089"/>
    </source>
</evidence>
<dbReference type="PROSITE" id="PS00518">
    <property type="entry name" value="ZF_RING_1"/>
    <property type="match status" value="1"/>
</dbReference>
<dbReference type="OrthoDB" id="302966at2759"/>
<dbReference type="CDD" id="cd16536">
    <property type="entry name" value="RING-HC_RNF10"/>
    <property type="match status" value="1"/>
</dbReference>
<evidence type="ECO:0000256" key="1">
    <source>
        <dbReference type="ARBA" id="ARBA00004496"/>
    </source>
</evidence>
<evidence type="ECO:0000256" key="3">
    <source>
        <dbReference type="ARBA" id="ARBA00022723"/>
    </source>
</evidence>
<evidence type="ECO:0000313" key="10">
    <source>
        <dbReference type="EMBL" id="TPX40724.1"/>
    </source>
</evidence>
<dbReference type="SMART" id="SM00184">
    <property type="entry name" value="RING"/>
    <property type="match status" value="1"/>
</dbReference>
<proteinExistence type="predicted"/>
<dbReference type="GO" id="GO:0045944">
    <property type="term" value="P:positive regulation of transcription by RNA polymerase II"/>
    <property type="evidence" value="ECO:0007669"/>
    <property type="project" value="TreeGrafter"/>
</dbReference>
<dbReference type="GO" id="GO:0008270">
    <property type="term" value="F:zinc ion binding"/>
    <property type="evidence" value="ECO:0007669"/>
    <property type="project" value="UniProtKB-KW"/>
</dbReference>
<keyword evidence="8" id="KW-0732">Signal</keyword>
<evidence type="ECO:0000256" key="6">
    <source>
        <dbReference type="PROSITE-ProRule" id="PRU00175"/>
    </source>
</evidence>
<feature type="compositionally biased region" description="Basic and acidic residues" evidence="7">
    <location>
        <begin position="884"/>
        <end position="895"/>
    </location>
</feature>
<feature type="compositionally biased region" description="Low complexity" evidence="7">
    <location>
        <begin position="605"/>
        <end position="622"/>
    </location>
</feature>
<feature type="region of interest" description="Disordered" evidence="7">
    <location>
        <begin position="874"/>
        <end position="895"/>
    </location>
</feature>
<dbReference type="GO" id="GO:0000976">
    <property type="term" value="F:transcription cis-regulatory region binding"/>
    <property type="evidence" value="ECO:0007669"/>
    <property type="project" value="TreeGrafter"/>
</dbReference>
<dbReference type="AlphaFoldDB" id="A0A507CNL9"/>
<feature type="compositionally biased region" description="Polar residues" evidence="7">
    <location>
        <begin position="270"/>
        <end position="291"/>
    </location>
</feature>
<evidence type="ECO:0000256" key="2">
    <source>
        <dbReference type="ARBA" id="ARBA00022490"/>
    </source>
</evidence>
<dbReference type="Gene3D" id="3.30.40.10">
    <property type="entry name" value="Zinc/RING finger domain, C3HC4 (zinc finger)"/>
    <property type="match status" value="1"/>
</dbReference>
<feature type="domain" description="RING-type" evidence="9">
    <location>
        <begin position="418"/>
        <end position="459"/>
    </location>
</feature>
<dbReference type="PANTHER" id="PTHR12983">
    <property type="entry name" value="RING FINGER 10 FAMILY MEMBER"/>
    <property type="match status" value="1"/>
</dbReference>
<gene>
    <name evidence="10" type="ORF">SeLEV6574_g06444</name>
</gene>
<keyword evidence="4 6" id="KW-0863">Zinc-finger</keyword>
<dbReference type="InterPro" id="IPR013083">
    <property type="entry name" value="Znf_RING/FYVE/PHD"/>
</dbReference>
<dbReference type="InterPro" id="IPR017907">
    <property type="entry name" value="Znf_RING_CS"/>
</dbReference>
<feature type="compositionally biased region" description="Basic residues" evidence="7">
    <location>
        <begin position="293"/>
        <end position="306"/>
    </location>
</feature>
<feature type="compositionally biased region" description="Basic and acidic residues" evidence="7">
    <location>
        <begin position="956"/>
        <end position="969"/>
    </location>
</feature>
<name>A0A507CNL9_9FUNG</name>
<dbReference type="SUPFAM" id="SSF57850">
    <property type="entry name" value="RING/U-box"/>
    <property type="match status" value="1"/>
</dbReference>
<feature type="region of interest" description="Disordered" evidence="7">
    <location>
        <begin position="265"/>
        <end position="324"/>
    </location>
</feature>
<feature type="compositionally biased region" description="Low complexity" evidence="7">
    <location>
        <begin position="917"/>
        <end position="926"/>
    </location>
</feature>
<reference evidence="10 11" key="1">
    <citation type="journal article" date="2019" name="Sci. Rep.">
        <title>Comparative genomics of chytrid fungi reveal insights into the obligate biotrophic and pathogenic lifestyle of Synchytrium endobioticum.</title>
        <authorList>
            <person name="van de Vossenberg B.T.L.H."/>
            <person name="Warris S."/>
            <person name="Nguyen H.D.T."/>
            <person name="van Gent-Pelzer M.P.E."/>
            <person name="Joly D.L."/>
            <person name="van de Geest H.C."/>
            <person name="Bonants P.J.M."/>
            <person name="Smith D.S."/>
            <person name="Levesque C.A."/>
            <person name="van der Lee T.A.J."/>
        </authorList>
    </citation>
    <scope>NUCLEOTIDE SEQUENCE [LARGE SCALE GENOMIC DNA]</scope>
    <source>
        <strain evidence="10 11">LEV6574</strain>
    </source>
</reference>
<keyword evidence="3" id="KW-0479">Metal-binding</keyword>
<feature type="compositionally biased region" description="Polar residues" evidence="7">
    <location>
        <begin position="111"/>
        <end position="122"/>
    </location>
</feature>
<dbReference type="InterPro" id="IPR001841">
    <property type="entry name" value="Znf_RING"/>
</dbReference>
<dbReference type="Proteomes" id="UP000320475">
    <property type="component" value="Unassembled WGS sequence"/>
</dbReference>
<dbReference type="Pfam" id="PF00097">
    <property type="entry name" value="zf-C3HC4"/>
    <property type="match status" value="1"/>
</dbReference>
<feature type="compositionally biased region" description="Low complexity" evidence="7">
    <location>
        <begin position="999"/>
        <end position="1012"/>
    </location>
</feature>
<feature type="signal peptide" evidence="8">
    <location>
        <begin position="1"/>
        <end position="33"/>
    </location>
</feature>
<keyword evidence="5" id="KW-0862">Zinc</keyword>
<dbReference type="VEuPathDB" id="FungiDB:SeMB42_g04315"/>
<keyword evidence="2" id="KW-0963">Cytoplasm</keyword>
<protein>
    <recommendedName>
        <fullName evidence="9">RING-type domain-containing protein</fullName>
    </recommendedName>
</protein>
<dbReference type="GO" id="GO:0005737">
    <property type="term" value="C:cytoplasm"/>
    <property type="evidence" value="ECO:0007669"/>
    <property type="project" value="UniProtKB-SubCell"/>
</dbReference>
<feature type="region of interest" description="Disordered" evidence="7">
    <location>
        <begin position="593"/>
        <end position="622"/>
    </location>
</feature>
<evidence type="ECO:0000256" key="7">
    <source>
        <dbReference type="SAM" id="MobiDB-lite"/>
    </source>
</evidence>
<evidence type="ECO:0000256" key="8">
    <source>
        <dbReference type="SAM" id="SignalP"/>
    </source>
</evidence>
<feature type="chain" id="PRO_5021420868" description="RING-type domain-containing protein" evidence="8">
    <location>
        <begin position="34"/>
        <end position="1169"/>
    </location>
</feature>
<dbReference type="PROSITE" id="PS50089">
    <property type="entry name" value="ZF_RING_2"/>
    <property type="match status" value="1"/>
</dbReference>
<accession>A0A507CNL9</accession>
<comment type="caution">
    <text evidence="10">The sequence shown here is derived from an EMBL/GenBank/DDBJ whole genome shotgun (WGS) entry which is preliminary data.</text>
</comment>
<evidence type="ECO:0000256" key="5">
    <source>
        <dbReference type="ARBA" id="ARBA00022833"/>
    </source>
</evidence>
<feature type="region of interest" description="Disordered" evidence="7">
    <location>
        <begin position="111"/>
        <end position="131"/>
    </location>
</feature>